<evidence type="ECO:0000313" key="3">
    <source>
        <dbReference type="Proteomes" id="UP000712157"/>
    </source>
</evidence>
<reference evidence="2" key="1">
    <citation type="submission" date="2021-06" db="EMBL/GenBank/DDBJ databases">
        <title>Description of novel taxa of the family Lachnospiraceae.</title>
        <authorList>
            <person name="Chaplin A.V."/>
            <person name="Sokolova S.R."/>
            <person name="Pikina A.P."/>
            <person name="Korzhanova M."/>
            <person name="Belova V."/>
            <person name="Korostin D."/>
            <person name="Efimov B.A."/>
        </authorList>
    </citation>
    <scope>NUCLEOTIDE SEQUENCE</scope>
    <source>
        <strain evidence="2">ASD5720</strain>
    </source>
</reference>
<dbReference type="Gene3D" id="1.20.5.340">
    <property type="match status" value="1"/>
</dbReference>
<evidence type="ECO:0000256" key="1">
    <source>
        <dbReference type="SAM" id="Coils"/>
    </source>
</evidence>
<evidence type="ECO:0000313" key="2">
    <source>
        <dbReference type="EMBL" id="MBU9737526.1"/>
    </source>
</evidence>
<accession>A0A949K5I1</accession>
<dbReference type="EMBL" id="JAHQCW010000021">
    <property type="protein sequence ID" value="MBU9737526.1"/>
    <property type="molecule type" value="Genomic_DNA"/>
</dbReference>
<keyword evidence="3" id="KW-1185">Reference proteome</keyword>
<sequence>MAKIADNEKLDLILSAITDLKTDVTELKCDVTELKSGFTELKSEVNELKSNVFRLESNVSVLNDNVFEIDQSLCTLQTDVKTLSRDVTLLKMTLENETNRNIQIVAEGHLDLYRKMIQATSTAQNAESLIEMHSIRLNRHDNEIAALKLA</sequence>
<keyword evidence="1" id="KW-0175">Coiled coil</keyword>
<dbReference type="RefSeq" id="WP_238722037.1">
    <property type="nucleotide sequence ID" value="NZ_JAHQCW010000021.1"/>
</dbReference>
<proteinExistence type="predicted"/>
<dbReference type="Proteomes" id="UP000712157">
    <property type="component" value="Unassembled WGS sequence"/>
</dbReference>
<protein>
    <submittedName>
        <fullName evidence="2">Uncharacterized protein</fullName>
    </submittedName>
</protein>
<organism evidence="2 3">
    <name type="scientific">Diplocloster agilis</name>
    <dbReference type="NCBI Taxonomy" id="2850323"/>
    <lineage>
        <taxon>Bacteria</taxon>
        <taxon>Bacillati</taxon>
        <taxon>Bacillota</taxon>
        <taxon>Clostridia</taxon>
        <taxon>Lachnospirales</taxon>
        <taxon>Lachnospiraceae</taxon>
        <taxon>Diplocloster</taxon>
    </lineage>
</organism>
<feature type="coiled-coil region" evidence="1">
    <location>
        <begin position="31"/>
        <end position="65"/>
    </location>
</feature>
<gene>
    <name evidence="2" type="ORF">KTH89_13335</name>
</gene>
<name>A0A949K5I1_9FIRM</name>
<comment type="caution">
    <text evidence="2">The sequence shown here is derived from an EMBL/GenBank/DDBJ whole genome shotgun (WGS) entry which is preliminary data.</text>
</comment>
<dbReference type="AlphaFoldDB" id="A0A949K5I1"/>